<feature type="transmembrane region" description="Helical" evidence="3">
    <location>
        <begin position="287"/>
        <end position="306"/>
    </location>
</feature>
<feature type="transmembrane region" description="Helical" evidence="3">
    <location>
        <begin position="145"/>
        <end position="164"/>
    </location>
</feature>
<dbReference type="STRING" id="313628.LNTAR_12656"/>
<evidence type="ECO:0000313" key="5">
    <source>
        <dbReference type="EMBL" id="EDM28206.1"/>
    </source>
</evidence>
<keyword evidence="3" id="KW-0472">Membrane</keyword>
<evidence type="ECO:0000256" key="2">
    <source>
        <dbReference type="ARBA" id="ARBA00006971"/>
    </source>
</evidence>
<dbReference type="PANTHER" id="PTHR42911:SF1">
    <property type="entry name" value="MODULATOR OF FTSH PROTEASE HFLC"/>
    <property type="match status" value="1"/>
</dbReference>
<dbReference type="RefSeq" id="WP_007278198.1">
    <property type="nucleotide sequence ID" value="NZ_ABCK01000006.1"/>
</dbReference>
<comment type="subcellular location">
    <subcellularLocation>
        <location evidence="1">Membrane</location>
        <topology evidence="1">Single-pass membrane protein</topology>
    </subcellularLocation>
</comment>
<dbReference type="Pfam" id="PF01145">
    <property type="entry name" value="Band_7"/>
    <property type="match status" value="1"/>
</dbReference>
<dbReference type="InterPro" id="IPR001107">
    <property type="entry name" value="Band_7"/>
</dbReference>
<dbReference type="Gene3D" id="3.30.479.30">
    <property type="entry name" value="Band 7 domain"/>
    <property type="match status" value="1"/>
</dbReference>
<evidence type="ECO:0000259" key="4">
    <source>
        <dbReference type="Pfam" id="PF01145"/>
    </source>
</evidence>
<gene>
    <name evidence="5" type="ORF">LNTAR_12656</name>
</gene>
<dbReference type="SUPFAM" id="SSF117892">
    <property type="entry name" value="Band 7/SPFH domain"/>
    <property type="match status" value="1"/>
</dbReference>
<sequence>MNSKEKFSKVHFVSLLAIVASLVLTSSLYALKLWYPIEIFSTFIYLGAFTLLVGGIAWQSNRLEAKLIEYGQQAKKASGDALFEEEEGTDLAFAKRSLMFFERYVVSVFCFAVGIGALVGIYYFWSRLATDPELALDKRSSNAAAMMMGLAAGYFIFASYAGGVSRDVGSSKLRALSGWFYCSAIMLFVLGVFEITSALELFDYRKQVNYAFVVIIAILAIEMVLGIVMESFRPRHSEEERAFLLESRMLTVMTSPGGLASNIVHVIEYQTGIHVSENSFNIVFKKVLLPILAVQAGWLYLMTTMVEIKPGYAGVRENFGKISRDAGGEVVQLQPGLNFKLPWPMGKISIYNVDKLSTFTVGQVKSATSALGEPPMEEDEYKISNEEKVNVWGRKSHGAHEEGYEDFNYLASDAASEKSNMNMLTIKVPVHYKVKDIYEYLYNYKEPQLVLQSLAEQELVSYIGQADYSAFMGNDRTQAADQLKKVLQEKADAIDLGVNVVFLEIEASHPPVDTVLSHDRVMGAVFESDAKIFKAQTKAKREVSAASSYKLQMIEEAKTEKVQRIAFARAQSERFTIQQRIYGKAPGIFKLVSYLDFIERDLNGVPKYIFNSPKAAKNIIINFENNKNIGLLKSLSVEED</sequence>
<reference evidence="5 6" key="1">
    <citation type="journal article" date="2010" name="J. Bacteriol.">
        <title>Genome sequence of Lentisphaera araneosa HTCC2155T, the type species of the order Lentisphaerales in the phylum Lentisphaerae.</title>
        <authorList>
            <person name="Thrash J.C."/>
            <person name="Cho J.C."/>
            <person name="Vergin K.L."/>
            <person name="Morris R.M."/>
            <person name="Giovannoni S.J."/>
        </authorList>
    </citation>
    <scope>NUCLEOTIDE SEQUENCE [LARGE SCALE GENOMIC DNA]</scope>
    <source>
        <strain evidence="5 6">HTCC2155</strain>
    </source>
</reference>
<feature type="domain" description="Band 7" evidence="4">
    <location>
        <begin position="307"/>
        <end position="539"/>
    </location>
</feature>
<dbReference type="AlphaFoldDB" id="A6DJY2"/>
<feature type="transmembrane region" description="Helical" evidence="3">
    <location>
        <begin position="104"/>
        <end position="125"/>
    </location>
</feature>
<dbReference type="EMBL" id="ABCK01000006">
    <property type="protein sequence ID" value="EDM28206.1"/>
    <property type="molecule type" value="Genomic_DNA"/>
</dbReference>
<dbReference type="InterPro" id="IPR010201">
    <property type="entry name" value="HflK"/>
</dbReference>
<dbReference type="PANTHER" id="PTHR42911">
    <property type="entry name" value="MODULATOR OF FTSH PROTEASE HFLC"/>
    <property type="match status" value="1"/>
</dbReference>
<name>A6DJY2_9BACT</name>
<protein>
    <submittedName>
        <fullName evidence="5">Band 7 protein</fullName>
    </submittedName>
</protein>
<evidence type="ECO:0000313" key="6">
    <source>
        <dbReference type="Proteomes" id="UP000004947"/>
    </source>
</evidence>
<dbReference type="Proteomes" id="UP000004947">
    <property type="component" value="Unassembled WGS sequence"/>
</dbReference>
<proteinExistence type="inferred from homology"/>
<feature type="transmembrane region" description="Helical" evidence="3">
    <location>
        <begin position="208"/>
        <end position="228"/>
    </location>
</feature>
<dbReference type="GO" id="GO:0016020">
    <property type="term" value="C:membrane"/>
    <property type="evidence" value="ECO:0007669"/>
    <property type="project" value="UniProtKB-SubCell"/>
</dbReference>
<evidence type="ECO:0000256" key="1">
    <source>
        <dbReference type="ARBA" id="ARBA00004167"/>
    </source>
</evidence>
<comment type="similarity">
    <text evidence="2">Belongs to the band 7/mec-2 family. HflK subfamily.</text>
</comment>
<feature type="transmembrane region" description="Helical" evidence="3">
    <location>
        <begin position="176"/>
        <end position="196"/>
    </location>
</feature>
<comment type="caution">
    <text evidence="5">The sequence shown here is derived from an EMBL/GenBank/DDBJ whole genome shotgun (WGS) entry which is preliminary data.</text>
</comment>
<keyword evidence="6" id="KW-1185">Reference proteome</keyword>
<keyword evidence="3" id="KW-0812">Transmembrane</keyword>
<dbReference type="eggNOG" id="COG0330">
    <property type="taxonomic scope" value="Bacteria"/>
</dbReference>
<dbReference type="OrthoDB" id="9812991at2"/>
<dbReference type="InterPro" id="IPR036013">
    <property type="entry name" value="Band_7/SPFH_dom_sf"/>
</dbReference>
<keyword evidence="3" id="KW-1133">Transmembrane helix</keyword>
<dbReference type="CDD" id="cd03404">
    <property type="entry name" value="SPFH_HflK"/>
    <property type="match status" value="1"/>
</dbReference>
<evidence type="ECO:0000256" key="3">
    <source>
        <dbReference type="SAM" id="Phobius"/>
    </source>
</evidence>
<organism evidence="5 6">
    <name type="scientific">Lentisphaera araneosa HTCC2155</name>
    <dbReference type="NCBI Taxonomy" id="313628"/>
    <lineage>
        <taxon>Bacteria</taxon>
        <taxon>Pseudomonadati</taxon>
        <taxon>Lentisphaerota</taxon>
        <taxon>Lentisphaeria</taxon>
        <taxon>Lentisphaerales</taxon>
        <taxon>Lentisphaeraceae</taxon>
        <taxon>Lentisphaera</taxon>
    </lineage>
</organism>
<feature type="transmembrane region" description="Helical" evidence="3">
    <location>
        <begin position="37"/>
        <end position="58"/>
    </location>
</feature>
<feature type="transmembrane region" description="Helical" evidence="3">
    <location>
        <begin position="12"/>
        <end position="31"/>
    </location>
</feature>
<accession>A6DJY2</accession>